<dbReference type="Pfam" id="PF10017">
    <property type="entry name" value="Methyltransf_33"/>
    <property type="match status" value="1"/>
</dbReference>
<dbReference type="PIRSF" id="PIRSF018005">
    <property type="entry name" value="UCP018005"/>
    <property type="match status" value="1"/>
</dbReference>
<reference evidence="4 5" key="1">
    <citation type="submission" date="2017-12" db="EMBL/GenBank/DDBJ databases">
        <authorList>
            <person name="Paulsen S."/>
            <person name="Gram L.K."/>
        </authorList>
    </citation>
    <scope>NUCLEOTIDE SEQUENCE [LARGE SCALE GENOMIC DNA]</scope>
    <source>
        <strain evidence="4 5">S2897</strain>
    </source>
</reference>
<evidence type="ECO:0000313" key="5">
    <source>
        <dbReference type="Proteomes" id="UP000305874"/>
    </source>
</evidence>
<dbReference type="GO" id="GO:0008168">
    <property type="term" value="F:methyltransferase activity"/>
    <property type="evidence" value="ECO:0007669"/>
    <property type="project" value="UniProtKB-KW"/>
</dbReference>
<sequence>MSNHALPFTCRQSFLDDVIDGLSRSQKTLPCKYLYDDFGAQLFEQITALQEYYLTRTELALLAQYAQDIVAHLPTQATVIEPGCGSGQKVAYLLDNMPDVNGFIPLEISTEMLLYTQQRLRQRFAHVNIHPLHGDFTHGPTIKALVQQHGLNSSNNVVFFPGSTLGNFSPIHAIEVLHNLRTLCGHNGRVLIGIDLIKATPRLLAAYDDKEGVTAAFNRNLLTRIARELGAHLCLEHFRHEARFNSEQHRVEMHLVANQDTCISVRDQRFMLRAGESIHTENSHKYTLASFSSLIGNAGLTLVDSWCDSQGDFALCLVKPQR</sequence>
<dbReference type="PANTHER" id="PTHR43397:SF1">
    <property type="entry name" value="ERGOTHIONEINE BIOSYNTHESIS PROTEIN 1"/>
    <property type="match status" value="1"/>
</dbReference>
<dbReference type="InterPro" id="IPR035094">
    <property type="entry name" value="EgtD"/>
</dbReference>
<evidence type="ECO:0000313" key="4">
    <source>
        <dbReference type="EMBL" id="TMP88278.1"/>
    </source>
</evidence>
<dbReference type="InterPro" id="IPR019257">
    <property type="entry name" value="MeTrfase_dom"/>
</dbReference>
<dbReference type="GO" id="GO:0032259">
    <property type="term" value="P:methylation"/>
    <property type="evidence" value="ECO:0007669"/>
    <property type="project" value="UniProtKB-KW"/>
</dbReference>
<dbReference type="STRING" id="151081.TW72_09835"/>
<accession>A0A5S3Z7T6</accession>
<keyword evidence="1 4" id="KW-0489">Methyltransferase</keyword>
<evidence type="ECO:0000256" key="2">
    <source>
        <dbReference type="ARBA" id="ARBA00022679"/>
    </source>
</evidence>
<protein>
    <submittedName>
        <fullName evidence="4">L-histidine N(Alpha)-methyltransferase</fullName>
    </submittedName>
</protein>
<dbReference type="EMBL" id="PNCG01000002">
    <property type="protein sequence ID" value="TMP88278.1"/>
    <property type="molecule type" value="Genomic_DNA"/>
</dbReference>
<evidence type="ECO:0000259" key="3">
    <source>
        <dbReference type="Pfam" id="PF10017"/>
    </source>
</evidence>
<dbReference type="InterPro" id="IPR017804">
    <property type="entry name" value="MeTrfase_EgtD-like"/>
</dbReference>
<dbReference type="Proteomes" id="UP000305874">
    <property type="component" value="Unassembled WGS sequence"/>
</dbReference>
<keyword evidence="2 4" id="KW-0808">Transferase</keyword>
<reference evidence="5" key="2">
    <citation type="submission" date="2019-06" db="EMBL/GenBank/DDBJ databases">
        <title>Co-occurence of chitin degradation, pigmentation and bioactivity in marine Pseudoalteromonas.</title>
        <authorList>
            <person name="Sonnenschein E.C."/>
            <person name="Bech P.K."/>
        </authorList>
    </citation>
    <scope>NUCLEOTIDE SEQUENCE [LARGE SCALE GENOMIC DNA]</scope>
    <source>
        <strain evidence="5">S2897</strain>
    </source>
</reference>
<dbReference type="InterPro" id="IPR029063">
    <property type="entry name" value="SAM-dependent_MTases_sf"/>
</dbReference>
<dbReference type="SUPFAM" id="SSF53335">
    <property type="entry name" value="S-adenosyl-L-methionine-dependent methyltransferases"/>
    <property type="match status" value="1"/>
</dbReference>
<dbReference type="PANTHER" id="PTHR43397">
    <property type="entry name" value="ERGOTHIONEINE BIOSYNTHESIS PROTEIN 1"/>
    <property type="match status" value="1"/>
</dbReference>
<evidence type="ECO:0000256" key="1">
    <source>
        <dbReference type="ARBA" id="ARBA00022603"/>
    </source>
</evidence>
<feature type="domain" description="Histidine-specific methyltransferase SAM-dependent" evidence="3">
    <location>
        <begin position="16"/>
        <end position="319"/>
    </location>
</feature>
<dbReference type="AlphaFoldDB" id="A0A5S3Z7T6"/>
<name>A0A5S3Z7T6_9GAMM</name>
<proteinExistence type="predicted"/>
<gene>
    <name evidence="4" type="primary">egtD</name>
    <name evidence="4" type="ORF">CWC05_02255</name>
</gene>
<dbReference type="Gene3D" id="3.40.50.150">
    <property type="entry name" value="Vaccinia Virus protein VP39"/>
    <property type="match status" value="1"/>
</dbReference>
<organism evidence="4 5">
    <name type="scientific">Pseudoalteromonas ruthenica</name>
    <dbReference type="NCBI Taxonomy" id="151081"/>
    <lineage>
        <taxon>Bacteria</taxon>
        <taxon>Pseudomonadati</taxon>
        <taxon>Pseudomonadota</taxon>
        <taxon>Gammaproteobacteria</taxon>
        <taxon>Alteromonadales</taxon>
        <taxon>Pseudoalteromonadaceae</taxon>
        <taxon>Pseudoalteromonas</taxon>
    </lineage>
</organism>
<comment type="caution">
    <text evidence="4">The sequence shown here is derived from an EMBL/GenBank/DDBJ whole genome shotgun (WGS) entry which is preliminary data.</text>
</comment>
<dbReference type="InterPro" id="IPR051128">
    <property type="entry name" value="EgtD_Methyltrsf_superfamily"/>
</dbReference>
<dbReference type="RefSeq" id="WP_138547232.1">
    <property type="nucleotide sequence ID" value="NZ_PNCG01000002.1"/>
</dbReference>
<dbReference type="NCBIfam" id="TIGR03438">
    <property type="entry name" value="egtD_ergothio"/>
    <property type="match status" value="1"/>
</dbReference>